<keyword evidence="3 4" id="KW-0732">Signal</keyword>
<dbReference type="Gene3D" id="3.10.105.10">
    <property type="entry name" value="Dipeptide-binding Protein, Domain 3"/>
    <property type="match status" value="1"/>
</dbReference>
<dbReference type="PATRIC" id="fig|1703.6.peg.557"/>
<dbReference type="InterPro" id="IPR030678">
    <property type="entry name" value="Peptide/Ni-bd"/>
</dbReference>
<dbReference type="CDD" id="cd08494">
    <property type="entry name" value="PBP2_NikA_DppA_OppA_like_6"/>
    <property type="match status" value="1"/>
</dbReference>
<gene>
    <name evidence="6" type="ORF">AE0388_0674</name>
</gene>
<dbReference type="GO" id="GO:1904680">
    <property type="term" value="F:peptide transmembrane transporter activity"/>
    <property type="evidence" value="ECO:0007669"/>
    <property type="project" value="TreeGrafter"/>
</dbReference>
<protein>
    <submittedName>
        <fullName evidence="6">ABC-type transporter, periplasmic subunit</fullName>
    </submittedName>
</protein>
<proteinExistence type="inferred from homology"/>
<dbReference type="PANTHER" id="PTHR30290">
    <property type="entry name" value="PERIPLASMIC BINDING COMPONENT OF ABC TRANSPORTER"/>
    <property type="match status" value="1"/>
</dbReference>
<comment type="caution">
    <text evidence="6">The sequence shown here is derived from an EMBL/GenBank/DDBJ whole genome shotgun (WGS) entry which is preliminary data.</text>
</comment>
<feature type="chain" id="PRO_5002141521" evidence="4">
    <location>
        <begin position="28"/>
        <end position="501"/>
    </location>
</feature>
<dbReference type="InterPro" id="IPR039424">
    <property type="entry name" value="SBP_5"/>
</dbReference>
<evidence type="ECO:0000313" key="6">
    <source>
        <dbReference type="EMBL" id="KHS53599.1"/>
    </source>
</evidence>
<dbReference type="GO" id="GO:0015833">
    <property type="term" value="P:peptide transport"/>
    <property type="evidence" value="ECO:0007669"/>
    <property type="project" value="TreeGrafter"/>
</dbReference>
<dbReference type="Proteomes" id="UP000031488">
    <property type="component" value="Unassembled WGS sequence"/>
</dbReference>
<keyword evidence="7" id="KW-1185">Reference proteome</keyword>
<evidence type="ECO:0000256" key="1">
    <source>
        <dbReference type="ARBA" id="ARBA00005695"/>
    </source>
</evidence>
<reference evidence="6 7" key="1">
    <citation type="submission" date="2014-11" db="EMBL/GenBank/DDBJ databases">
        <title>Draft Genome Sequence of Brevibacterium linens AE038-8.</title>
        <authorList>
            <person name="Maizel D."/>
            <person name="Utturkar S.M."/>
            <person name="Brown S.D."/>
            <person name="Ferrero M."/>
            <person name="Rosen B.P."/>
        </authorList>
    </citation>
    <scope>NUCLEOTIDE SEQUENCE [LARGE SCALE GENOMIC DNA]</scope>
    <source>
        <strain evidence="6 7">AE038-8</strain>
    </source>
</reference>
<evidence type="ECO:0000256" key="4">
    <source>
        <dbReference type="SAM" id="SignalP"/>
    </source>
</evidence>
<dbReference type="PIRSF" id="PIRSF002741">
    <property type="entry name" value="MppA"/>
    <property type="match status" value="1"/>
</dbReference>
<accession>A0A0B9ARU7</accession>
<dbReference type="InterPro" id="IPR000914">
    <property type="entry name" value="SBP_5_dom"/>
</dbReference>
<sequence>MKTPRIMTWVAAAAATSLLITGCSAGASDSGGDAQKKDSMTIAFTAEPVNLDFTSTSGVAIPEALMENVYESLVRLDGEGEIQPALAKDWTLSDDRKTYTFELQDGVKFSNGADFTSEDVKYSYERVQDDWKNALKSKMDIVESIETPDDSTVTIELKKPSNTWLFNLTSLVGAVFDTEGTDDLANEAIGTGPFEIEKFTRGQSIDFAARDDYWGEKPSLNSVQFKYFKDAVSASNALKSGEIDLVSNLQAPELAGEFQSDDYQIVSGTTNGEVVLSMNNAEGIFKDKRAREAVMYAIDRKAVLDTAWAGYGELIGSMVPPTDPYYEDLTGVWKYNPKKAKQLVDEAGIKGEEFAFTVPNLPYAKAISEIVSAQLEEVGLKAKISTQEFPAVWLDKTFTEHDFDMSVINHAEPRDILTVFSKDYYIGYDDSKIKKIAEKADTGTEEEYISGMKEIASTITEDAASDFLFLFPNLVIAKSGIEGIPANRVSDAFKIADLSWV</sequence>
<dbReference type="OrthoDB" id="9796817at2"/>
<dbReference type="EMBL" id="JTJZ01000014">
    <property type="protein sequence ID" value="KHS53599.1"/>
    <property type="molecule type" value="Genomic_DNA"/>
</dbReference>
<keyword evidence="2" id="KW-0813">Transport</keyword>
<dbReference type="AlphaFoldDB" id="A0A0B9ARU7"/>
<organism evidence="6 7">
    <name type="scientific">Brevibacterium linens</name>
    <dbReference type="NCBI Taxonomy" id="1703"/>
    <lineage>
        <taxon>Bacteria</taxon>
        <taxon>Bacillati</taxon>
        <taxon>Actinomycetota</taxon>
        <taxon>Actinomycetes</taxon>
        <taxon>Micrococcales</taxon>
        <taxon>Brevibacteriaceae</taxon>
        <taxon>Brevibacterium</taxon>
    </lineage>
</organism>
<name>A0A0B9ARU7_BRELN</name>
<dbReference type="PANTHER" id="PTHR30290:SF9">
    <property type="entry name" value="OLIGOPEPTIDE-BINDING PROTEIN APPA"/>
    <property type="match status" value="1"/>
</dbReference>
<evidence type="ECO:0000256" key="3">
    <source>
        <dbReference type="ARBA" id="ARBA00022729"/>
    </source>
</evidence>
<evidence type="ECO:0000313" key="7">
    <source>
        <dbReference type="Proteomes" id="UP000031488"/>
    </source>
</evidence>
<dbReference type="GO" id="GO:0042597">
    <property type="term" value="C:periplasmic space"/>
    <property type="evidence" value="ECO:0007669"/>
    <property type="project" value="UniProtKB-ARBA"/>
</dbReference>
<feature type="domain" description="Solute-binding protein family 5" evidence="5">
    <location>
        <begin position="81"/>
        <end position="409"/>
    </location>
</feature>
<evidence type="ECO:0000259" key="5">
    <source>
        <dbReference type="Pfam" id="PF00496"/>
    </source>
</evidence>
<dbReference type="Pfam" id="PF00496">
    <property type="entry name" value="SBP_bac_5"/>
    <property type="match status" value="1"/>
</dbReference>
<dbReference type="STRING" id="1703.BLSMQ_1289"/>
<dbReference type="PROSITE" id="PS51257">
    <property type="entry name" value="PROKAR_LIPOPROTEIN"/>
    <property type="match status" value="1"/>
</dbReference>
<dbReference type="RefSeq" id="WP_039207116.1">
    <property type="nucleotide sequence ID" value="NZ_JTJZ01000014.1"/>
</dbReference>
<feature type="signal peptide" evidence="4">
    <location>
        <begin position="1"/>
        <end position="27"/>
    </location>
</feature>
<evidence type="ECO:0000256" key="2">
    <source>
        <dbReference type="ARBA" id="ARBA00022448"/>
    </source>
</evidence>
<dbReference type="Gene3D" id="3.40.190.10">
    <property type="entry name" value="Periplasmic binding protein-like II"/>
    <property type="match status" value="1"/>
</dbReference>
<dbReference type="GO" id="GO:0043190">
    <property type="term" value="C:ATP-binding cassette (ABC) transporter complex"/>
    <property type="evidence" value="ECO:0007669"/>
    <property type="project" value="InterPro"/>
</dbReference>
<comment type="similarity">
    <text evidence="1">Belongs to the bacterial solute-binding protein 5 family.</text>
</comment>
<dbReference type="SUPFAM" id="SSF53850">
    <property type="entry name" value="Periplasmic binding protein-like II"/>
    <property type="match status" value="1"/>
</dbReference>